<dbReference type="PROSITE" id="PS51257">
    <property type="entry name" value="PROKAR_LIPOPROTEIN"/>
    <property type="match status" value="1"/>
</dbReference>
<name>A0A1M6XVY3_HALPU</name>
<keyword evidence="2" id="KW-1185">Reference proteome</keyword>
<proteinExistence type="predicted"/>
<dbReference type="AlphaFoldDB" id="A0A1M6XVY3"/>
<dbReference type="RefSeq" id="WP_026177919.1">
    <property type="nucleotide sequence ID" value="NZ_AEMG01000015.1"/>
</dbReference>
<dbReference type="EMBL" id="FRAN01000004">
    <property type="protein sequence ID" value="SHL10137.1"/>
    <property type="molecule type" value="Genomic_DNA"/>
</dbReference>
<evidence type="ECO:0000313" key="2">
    <source>
        <dbReference type="Proteomes" id="UP000184203"/>
    </source>
</evidence>
<organism evidence="1 2">
    <name type="scientific">Haladaptatus paucihalophilus DX253</name>
    <dbReference type="NCBI Taxonomy" id="797209"/>
    <lineage>
        <taxon>Archaea</taxon>
        <taxon>Methanobacteriati</taxon>
        <taxon>Methanobacteriota</taxon>
        <taxon>Stenosarchaea group</taxon>
        <taxon>Halobacteria</taxon>
        <taxon>Halobacteriales</taxon>
        <taxon>Haladaptataceae</taxon>
        <taxon>Haladaptatus</taxon>
    </lineage>
</organism>
<dbReference type="Proteomes" id="UP000184203">
    <property type="component" value="Unassembled WGS sequence"/>
</dbReference>
<reference evidence="2" key="1">
    <citation type="submission" date="2016-11" db="EMBL/GenBank/DDBJ databases">
        <authorList>
            <person name="Varghese N."/>
            <person name="Submissions S."/>
        </authorList>
    </citation>
    <scope>NUCLEOTIDE SEQUENCE [LARGE SCALE GENOMIC DNA]</scope>
    <source>
        <strain evidence="2">DX253</strain>
    </source>
</reference>
<protein>
    <submittedName>
        <fullName evidence="1">Uncharacterized protein</fullName>
    </submittedName>
</protein>
<gene>
    <name evidence="1" type="ORF">SAMN05444342_3025</name>
</gene>
<sequence length="232" mass="24784">MRRRQFVLASGIGAVAALSGCLGSDSSPPPRKSSVITNFEMQSGSLVIDLVDNPWLMSRYDGNQGSAGMLSPVGIANAKGKNGGGGGRGATGRGSGSYSSAPRTGHGYAWYHGGGYADDWYDDHDDEVTRYQVAIATLGIAYLGSTAQMQDDAPDAGAVPWDKTFQNPSGTVEYDVSGRSDFSRDGWYRVGANVMDADSNHDFRWECFDLEIDSGVGDGFSIDEEWKVSPRI</sequence>
<accession>A0A1M6XVY3</accession>
<evidence type="ECO:0000313" key="1">
    <source>
        <dbReference type="EMBL" id="SHL10137.1"/>
    </source>
</evidence>